<dbReference type="PANTHER" id="PTHR34982">
    <property type="entry name" value="YOP PROTEINS TRANSLOCATION PROTEIN L"/>
    <property type="match status" value="1"/>
</dbReference>
<accession>A0A1M4VL25</accession>
<dbReference type="InterPro" id="IPR018035">
    <property type="entry name" value="Flagellar_FliH/T3SS_HrpE"/>
</dbReference>
<gene>
    <name evidence="12" type="ORF">SAMN02745218_00688</name>
</gene>
<evidence type="ECO:0000256" key="3">
    <source>
        <dbReference type="ARBA" id="ARBA00006602"/>
    </source>
</evidence>
<keyword evidence="9" id="KW-0175">Coiled coil</keyword>
<protein>
    <submittedName>
        <fullName evidence="12">Flagellar assembly protein FliH</fullName>
    </submittedName>
</protein>
<comment type="similarity">
    <text evidence="3">Belongs to the FliH family.</text>
</comment>
<keyword evidence="6" id="KW-1005">Bacterial flagellum biogenesis</keyword>
<dbReference type="GO" id="GO:0015031">
    <property type="term" value="P:protein transport"/>
    <property type="evidence" value="ECO:0007669"/>
    <property type="project" value="UniProtKB-KW"/>
</dbReference>
<dbReference type="PRINTS" id="PR01003">
    <property type="entry name" value="FLGFLIH"/>
</dbReference>
<dbReference type="EMBL" id="FQUW01000008">
    <property type="protein sequence ID" value="SHE69766.1"/>
    <property type="molecule type" value="Genomic_DNA"/>
</dbReference>
<keyword evidence="13" id="KW-1185">Reference proteome</keyword>
<evidence type="ECO:0000259" key="11">
    <source>
        <dbReference type="Pfam" id="PF02108"/>
    </source>
</evidence>
<comment type="function">
    <text evidence="1">Needed for flagellar regrowth and assembly.</text>
</comment>
<evidence type="ECO:0000256" key="7">
    <source>
        <dbReference type="ARBA" id="ARBA00022927"/>
    </source>
</evidence>
<feature type="domain" description="Flagellar assembly protein FliH/Type III secretion system HrpE" evidence="11">
    <location>
        <begin position="124"/>
        <end position="246"/>
    </location>
</feature>
<evidence type="ECO:0000313" key="12">
    <source>
        <dbReference type="EMBL" id="SHE69766.1"/>
    </source>
</evidence>
<dbReference type="GO" id="GO:0071973">
    <property type="term" value="P:bacterial-type flagellum-dependent cell motility"/>
    <property type="evidence" value="ECO:0007669"/>
    <property type="project" value="InterPro"/>
</dbReference>
<evidence type="ECO:0000256" key="8">
    <source>
        <dbReference type="ARBA" id="ARBA00023225"/>
    </source>
</evidence>
<feature type="region of interest" description="Disordered" evidence="10">
    <location>
        <begin position="259"/>
        <end position="292"/>
    </location>
</feature>
<keyword evidence="12" id="KW-0966">Cell projection</keyword>
<dbReference type="RefSeq" id="WP_073163230.1">
    <property type="nucleotide sequence ID" value="NZ_FQUW01000008.1"/>
</dbReference>
<dbReference type="PANTHER" id="PTHR34982:SF1">
    <property type="entry name" value="FLAGELLAR ASSEMBLY PROTEIN FLIH"/>
    <property type="match status" value="1"/>
</dbReference>
<evidence type="ECO:0000256" key="2">
    <source>
        <dbReference type="ARBA" id="ARBA00004496"/>
    </source>
</evidence>
<keyword evidence="4" id="KW-0813">Transport</keyword>
<organism evidence="12 13">
    <name type="scientific">Desulfofundulus australicus DSM 11792</name>
    <dbReference type="NCBI Taxonomy" id="1121425"/>
    <lineage>
        <taxon>Bacteria</taxon>
        <taxon>Bacillati</taxon>
        <taxon>Bacillota</taxon>
        <taxon>Clostridia</taxon>
        <taxon>Eubacteriales</taxon>
        <taxon>Peptococcaceae</taxon>
        <taxon>Desulfofundulus</taxon>
    </lineage>
</organism>
<keyword evidence="7" id="KW-0653">Protein transport</keyword>
<keyword evidence="12" id="KW-0969">Cilium</keyword>
<reference evidence="13" key="1">
    <citation type="submission" date="2016-11" db="EMBL/GenBank/DDBJ databases">
        <authorList>
            <person name="Varghese N."/>
            <person name="Submissions S."/>
        </authorList>
    </citation>
    <scope>NUCLEOTIDE SEQUENCE [LARGE SCALE GENOMIC DNA]</scope>
    <source>
        <strain evidence="13">DSM 11792</strain>
    </source>
</reference>
<dbReference type="OrthoDB" id="1805933at2"/>
<feature type="coiled-coil region" evidence="9">
    <location>
        <begin position="116"/>
        <end position="158"/>
    </location>
</feature>
<keyword evidence="5" id="KW-0963">Cytoplasm</keyword>
<dbReference type="Pfam" id="PF02108">
    <property type="entry name" value="FliH"/>
    <property type="match status" value="1"/>
</dbReference>
<keyword evidence="12" id="KW-0282">Flagellum</keyword>
<dbReference type="InterPro" id="IPR051472">
    <property type="entry name" value="T3SS_Stator/FliH"/>
</dbReference>
<dbReference type="GO" id="GO:0044781">
    <property type="term" value="P:bacterial-type flagellum organization"/>
    <property type="evidence" value="ECO:0007669"/>
    <property type="project" value="UniProtKB-KW"/>
</dbReference>
<sequence>MPSSFRIIRGFVSRGEDPVLLAPRYHFPVLPLEGHGEGNGNGQGRAAEEKARAEGEKILAEAKREAEGILAKARQEAEELAREAAARAREEGLREGWEEGYREGHRRAMEEAAAGARALREEALQVLRQAEEIRRAALENLEGELVALAREMAEKIVAAQLTVDPAVVLNIVREALDAVRIREQVVIYVNPGQKKLVEDSREQLLPVLPPGTALHVIGDPSVEPGGCRIESGDGRVDATLEARWRALEEVLREAGLQVAGRERAGDRGGTAEPLQFPASAGVSESGQDRQVG</sequence>
<name>A0A1M4VL25_9FIRM</name>
<evidence type="ECO:0000256" key="10">
    <source>
        <dbReference type="SAM" id="MobiDB-lite"/>
    </source>
</evidence>
<comment type="subcellular location">
    <subcellularLocation>
        <location evidence="2">Cytoplasm</location>
    </subcellularLocation>
</comment>
<evidence type="ECO:0000256" key="1">
    <source>
        <dbReference type="ARBA" id="ARBA00003041"/>
    </source>
</evidence>
<keyword evidence="8" id="KW-1006">Bacterial flagellum protein export</keyword>
<dbReference type="GO" id="GO:0003774">
    <property type="term" value="F:cytoskeletal motor activity"/>
    <property type="evidence" value="ECO:0007669"/>
    <property type="project" value="InterPro"/>
</dbReference>
<dbReference type="Proteomes" id="UP000184196">
    <property type="component" value="Unassembled WGS sequence"/>
</dbReference>
<feature type="coiled-coil region" evidence="9">
    <location>
        <begin position="45"/>
        <end position="90"/>
    </location>
</feature>
<dbReference type="InterPro" id="IPR000563">
    <property type="entry name" value="Flag_FliH"/>
</dbReference>
<dbReference type="AlphaFoldDB" id="A0A1M4VL25"/>
<dbReference type="GO" id="GO:0009288">
    <property type="term" value="C:bacterial-type flagellum"/>
    <property type="evidence" value="ECO:0007669"/>
    <property type="project" value="InterPro"/>
</dbReference>
<evidence type="ECO:0000256" key="6">
    <source>
        <dbReference type="ARBA" id="ARBA00022795"/>
    </source>
</evidence>
<evidence type="ECO:0000256" key="9">
    <source>
        <dbReference type="SAM" id="Coils"/>
    </source>
</evidence>
<evidence type="ECO:0000256" key="5">
    <source>
        <dbReference type="ARBA" id="ARBA00022490"/>
    </source>
</evidence>
<evidence type="ECO:0000256" key="4">
    <source>
        <dbReference type="ARBA" id="ARBA00022448"/>
    </source>
</evidence>
<dbReference type="GO" id="GO:0005829">
    <property type="term" value="C:cytosol"/>
    <property type="evidence" value="ECO:0007669"/>
    <property type="project" value="TreeGrafter"/>
</dbReference>
<evidence type="ECO:0000313" key="13">
    <source>
        <dbReference type="Proteomes" id="UP000184196"/>
    </source>
</evidence>
<proteinExistence type="inferred from homology"/>
<dbReference type="SUPFAM" id="SSF160527">
    <property type="entry name" value="V-type ATPase subunit E-like"/>
    <property type="match status" value="1"/>
</dbReference>